<keyword evidence="9" id="KW-0432">Leucine biosynthesis</keyword>
<keyword evidence="20" id="KW-1185">Reference proteome</keyword>
<evidence type="ECO:0000256" key="16">
    <source>
        <dbReference type="ARBA" id="ARBA00030010"/>
    </source>
</evidence>
<evidence type="ECO:0000256" key="10">
    <source>
        <dbReference type="ARBA" id="ARBA00022605"/>
    </source>
</evidence>
<keyword evidence="10" id="KW-0028">Amino-acid biosynthesis</keyword>
<keyword evidence="11" id="KW-0479">Metal-binding</keyword>
<gene>
    <name evidence="19" type="ORF">HRJ53_24390</name>
</gene>
<evidence type="ECO:0000256" key="13">
    <source>
        <dbReference type="ARBA" id="ARBA00023002"/>
    </source>
</evidence>
<dbReference type="GO" id="GO:0003862">
    <property type="term" value="F:3-isopropylmalate dehydrogenase activity"/>
    <property type="evidence" value="ECO:0007669"/>
    <property type="project" value="UniProtKB-EC"/>
</dbReference>
<dbReference type="GO" id="GO:0009098">
    <property type="term" value="P:L-leucine biosynthetic process"/>
    <property type="evidence" value="ECO:0007669"/>
    <property type="project" value="UniProtKB-UniPathway"/>
</dbReference>
<dbReference type="EC" id="1.1.1.85" evidence="7"/>
<evidence type="ECO:0000256" key="11">
    <source>
        <dbReference type="ARBA" id="ARBA00022723"/>
    </source>
</evidence>
<comment type="pathway">
    <text evidence="4">Amino-acid biosynthesis; L-leucine biosynthesis; L-leucine from 3-methyl-2-oxobutanoate: step 3/4.</text>
</comment>
<feature type="domain" description="Isopropylmalate dehydrogenase-like" evidence="18">
    <location>
        <begin position="1"/>
        <end position="255"/>
    </location>
</feature>
<evidence type="ECO:0000256" key="14">
    <source>
        <dbReference type="ARBA" id="ARBA00023027"/>
    </source>
</evidence>
<keyword evidence="15" id="KW-0100">Branched-chain amino acid biosynthesis</keyword>
<comment type="caution">
    <text evidence="19">The sequence shown here is derived from an EMBL/GenBank/DDBJ whole genome shotgun (WGS) entry which is preliminary data.</text>
</comment>
<reference evidence="19" key="1">
    <citation type="submission" date="2020-06" db="EMBL/GenBank/DDBJ databases">
        <title>Legume-microbial interactions unlock mineral nutrients during tropical forest succession.</title>
        <authorList>
            <person name="Epihov D.Z."/>
        </authorList>
    </citation>
    <scope>NUCLEOTIDE SEQUENCE [LARGE SCALE GENOMIC DNA]</scope>
    <source>
        <strain evidence="19">Pan2503</strain>
    </source>
</reference>
<evidence type="ECO:0000256" key="8">
    <source>
        <dbReference type="ARBA" id="ARBA00019276"/>
    </source>
</evidence>
<evidence type="ECO:0000256" key="15">
    <source>
        <dbReference type="ARBA" id="ARBA00023304"/>
    </source>
</evidence>
<evidence type="ECO:0000256" key="2">
    <source>
        <dbReference type="ARBA" id="ARBA00001936"/>
    </source>
</evidence>
<evidence type="ECO:0000256" key="4">
    <source>
        <dbReference type="ARBA" id="ARBA00004762"/>
    </source>
</evidence>
<keyword evidence="14" id="KW-0520">NAD</keyword>
<dbReference type="InterPro" id="IPR004429">
    <property type="entry name" value="Isopropylmalate_DH"/>
</dbReference>
<dbReference type="Proteomes" id="UP000567293">
    <property type="component" value="Unassembled WGS sequence"/>
</dbReference>
<dbReference type="GO" id="GO:0000287">
    <property type="term" value="F:magnesium ion binding"/>
    <property type="evidence" value="ECO:0007669"/>
    <property type="project" value="InterPro"/>
</dbReference>
<evidence type="ECO:0000256" key="12">
    <source>
        <dbReference type="ARBA" id="ARBA00022842"/>
    </source>
</evidence>
<evidence type="ECO:0000256" key="17">
    <source>
        <dbReference type="ARBA" id="ARBA00033138"/>
    </source>
</evidence>
<dbReference type="Gene3D" id="3.40.718.10">
    <property type="entry name" value="Isopropylmalate Dehydrogenase"/>
    <property type="match status" value="1"/>
</dbReference>
<organism evidence="19 20">
    <name type="scientific">Candidatus Acidiferrum panamense</name>
    <dbReference type="NCBI Taxonomy" id="2741543"/>
    <lineage>
        <taxon>Bacteria</taxon>
        <taxon>Pseudomonadati</taxon>
        <taxon>Acidobacteriota</taxon>
        <taxon>Terriglobia</taxon>
        <taxon>Candidatus Acidiferrales</taxon>
        <taxon>Candidatus Acidiferrum</taxon>
    </lineage>
</organism>
<evidence type="ECO:0000256" key="3">
    <source>
        <dbReference type="ARBA" id="ARBA00001946"/>
    </source>
</evidence>
<evidence type="ECO:0000313" key="19">
    <source>
        <dbReference type="EMBL" id="MBA0088136.1"/>
    </source>
</evidence>
<keyword evidence="13" id="KW-0560">Oxidoreductase</keyword>
<dbReference type="GO" id="GO:0005829">
    <property type="term" value="C:cytosol"/>
    <property type="evidence" value="ECO:0007669"/>
    <property type="project" value="TreeGrafter"/>
</dbReference>
<evidence type="ECO:0000259" key="18">
    <source>
        <dbReference type="SMART" id="SM01329"/>
    </source>
</evidence>
<dbReference type="Pfam" id="PF00180">
    <property type="entry name" value="Iso_dh"/>
    <property type="match status" value="1"/>
</dbReference>
<protein>
    <recommendedName>
        <fullName evidence="8">3-isopropylmalate dehydrogenase</fullName>
        <ecNumber evidence="7">1.1.1.85</ecNumber>
    </recommendedName>
    <alternativeName>
        <fullName evidence="17">3-IPM-DH</fullName>
    </alternativeName>
    <alternativeName>
        <fullName evidence="16">Beta-IPM dehydrogenase</fullName>
    </alternativeName>
</protein>
<dbReference type="UniPathway" id="UPA00048">
    <property type="reaction ID" value="UER00072"/>
</dbReference>
<keyword evidence="12" id="KW-0460">Magnesium</keyword>
<evidence type="ECO:0000256" key="7">
    <source>
        <dbReference type="ARBA" id="ARBA00013101"/>
    </source>
</evidence>
<dbReference type="GO" id="GO:0051287">
    <property type="term" value="F:NAD binding"/>
    <property type="evidence" value="ECO:0007669"/>
    <property type="project" value="InterPro"/>
</dbReference>
<evidence type="ECO:0000256" key="1">
    <source>
        <dbReference type="ARBA" id="ARBA00000624"/>
    </source>
</evidence>
<sequence>RKGMGLFVNVRPVKLIEPLRGLSPLKQERLGDLDLEIVRELSGGMYFGERGNVEENGVERAWDTESYSTPEIERIAAFAYTRAESRTRRLCSVDKANVLTSSQLWRRTVTAMNAVYPSVKLEHMYVDNAAMQLTLKPSQFDVMLSSNMFGDILSDAAAALVGSIGLIPSASFGNGAPLFEPIHGSAPSLVGTDGANPIGSILSATMMLRDAFGLSLEADWVEQSLARVLSASYRTPDIAEPKARVVGGSVFTEILREEMQRTFEHAERYGWGV</sequence>
<evidence type="ECO:0000256" key="5">
    <source>
        <dbReference type="ARBA" id="ARBA00008319"/>
    </source>
</evidence>
<name>A0A7V8NVC7_9BACT</name>
<comment type="catalytic activity">
    <reaction evidence="1">
        <text>(2R,3S)-3-isopropylmalate + NAD(+) = 4-methyl-2-oxopentanoate + CO2 + NADH</text>
        <dbReference type="Rhea" id="RHEA:32271"/>
        <dbReference type="ChEBI" id="CHEBI:16526"/>
        <dbReference type="ChEBI" id="CHEBI:17865"/>
        <dbReference type="ChEBI" id="CHEBI:35121"/>
        <dbReference type="ChEBI" id="CHEBI:57540"/>
        <dbReference type="ChEBI" id="CHEBI:57945"/>
        <dbReference type="EC" id="1.1.1.85"/>
    </reaction>
</comment>
<proteinExistence type="inferred from homology"/>
<dbReference type="PANTHER" id="PTHR42979:SF1">
    <property type="entry name" value="3-ISOPROPYLMALATE DEHYDROGENASE"/>
    <property type="match status" value="1"/>
</dbReference>
<evidence type="ECO:0000256" key="9">
    <source>
        <dbReference type="ARBA" id="ARBA00022430"/>
    </source>
</evidence>
<comment type="cofactor">
    <cofactor evidence="2">
        <name>Mn(2+)</name>
        <dbReference type="ChEBI" id="CHEBI:29035"/>
    </cofactor>
</comment>
<dbReference type="EMBL" id="JACDQQ010002358">
    <property type="protein sequence ID" value="MBA0088136.1"/>
    <property type="molecule type" value="Genomic_DNA"/>
</dbReference>
<dbReference type="InterPro" id="IPR019818">
    <property type="entry name" value="IsoCit/isopropylmalate_DH_CS"/>
</dbReference>
<dbReference type="InterPro" id="IPR024084">
    <property type="entry name" value="IsoPropMal-DH-like_dom"/>
</dbReference>
<evidence type="ECO:0000256" key="6">
    <source>
        <dbReference type="ARBA" id="ARBA00011738"/>
    </source>
</evidence>
<comment type="cofactor">
    <cofactor evidence="3">
        <name>Mg(2+)</name>
        <dbReference type="ChEBI" id="CHEBI:18420"/>
    </cofactor>
</comment>
<dbReference type="SMART" id="SM01329">
    <property type="entry name" value="Iso_dh"/>
    <property type="match status" value="1"/>
</dbReference>
<comment type="subunit">
    <text evidence="6">Homodimer.</text>
</comment>
<accession>A0A7V8NVC7</accession>
<dbReference type="PANTHER" id="PTHR42979">
    <property type="entry name" value="3-ISOPROPYLMALATE DEHYDROGENASE"/>
    <property type="match status" value="1"/>
</dbReference>
<dbReference type="AlphaFoldDB" id="A0A7V8NVC7"/>
<dbReference type="PROSITE" id="PS00470">
    <property type="entry name" value="IDH_IMDH"/>
    <property type="match status" value="1"/>
</dbReference>
<dbReference type="SUPFAM" id="SSF53659">
    <property type="entry name" value="Isocitrate/Isopropylmalate dehydrogenase-like"/>
    <property type="match status" value="1"/>
</dbReference>
<evidence type="ECO:0000313" key="20">
    <source>
        <dbReference type="Proteomes" id="UP000567293"/>
    </source>
</evidence>
<feature type="non-terminal residue" evidence="19">
    <location>
        <position position="1"/>
    </location>
</feature>
<comment type="similarity">
    <text evidence="5">Belongs to the isocitrate and isopropylmalate dehydrogenases family. LeuB type 1 subfamily.</text>
</comment>